<gene>
    <name evidence="2" type="ORF">PUT78_20275</name>
</gene>
<keyword evidence="3" id="KW-1185">Reference proteome</keyword>
<comment type="caution">
    <text evidence="2">The sequence shown here is derived from an EMBL/GenBank/DDBJ whole genome shotgun (WGS) entry which is preliminary data.</text>
</comment>
<evidence type="ECO:0000313" key="2">
    <source>
        <dbReference type="EMBL" id="MDD7973409.1"/>
    </source>
</evidence>
<reference evidence="2" key="1">
    <citation type="submission" date="2023-02" db="EMBL/GenBank/DDBJ databases">
        <title>Description of Roseinatronobacter alkalisoli sp. nov., an alkaliphilic bacerium isolated from soda soil.</title>
        <authorList>
            <person name="Wei W."/>
        </authorList>
    </citation>
    <scope>NUCLEOTIDE SEQUENCE</scope>
    <source>
        <strain evidence="2">HJB301</strain>
    </source>
</reference>
<protein>
    <submittedName>
        <fullName evidence="2">DUF6429 family protein</fullName>
    </submittedName>
</protein>
<name>A0ABT5TE54_9RHOB</name>
<dbReference type="EMBL" id="JAQZSM010000033">
    <property type="protein sequence ID" value="MDD7973409.1"/>
    <property type="molecule type" value="Genomic_DNA"/>
</dbReference>
<evidence type="ECO:0000259" key="1">
    <source>
        <dbReference type="Pfam" id="PF20008"/>
    </source>
</evidence>
<accession>A0ABT5TE54</accession>
<organism evidence="2 3">
    <name type="scientific">Roseinatronobacter alkalisoli</name>
    <dbReference type="NCBI Taxonomy" id="3028235"/>
    <lineage>
        <taxon>Bacteria</taxon>
        <taxon>Pseudomonadati</taxon>
        <taxon>Pseudomonadota</taxon>
        <taxon>Alphaproteobacteria</taxon>
        <taxon>Rhodobacterales</taxon>
        <taxon>Paracoccaceae</taxon>
        <taxon>Roseinatronobacter</taxon>
    </lineage>
</organism>
<feature type="domain" description="DUF6429" evidence="1">
    <location>
        <begin position="4"/>
        <end position="73"/>
    </location>
</feature>
<sequence length="76" mass="8475">MTLDTDKIDDAALAILSLTLHYGTQVWKGVDWDITNRLHDKGLIEDPRRKAKSLTLTQAGIERARAVLAQEFGKSP</sequence>
<dbReference type="RefSeq" id="WP_274354076.1">
    <property type="nucleotide sequence ID" value="NZ_JAQZSM010000033.1"/>
</dbReference>
<dbReference type="Pfam" id="PF20008">
    <property type="entry name" value="DUF6429"/>
    <property type="match status" value="1"/>
</dbReference>
<dbReference type="Proteomes" id="UP001431784">
    <property type="component" value="Unassembled WGS sequence"/>
</dbReference>
<evidence type="ECO:0000313" key="3">
    <source>
        <dbReference type="Proteomes" id="UP001431784"/>
    </source>
</evidence>
<dbReference type="InterPro" id="IPR045489">
    <property type="entry name" value="DUF6429"/>
</dbReference>
<proteinExistence type="predicted"/>